<proteinExistence type="predicted"/>
<protein>
    <submittedName>
        <fullName evidence="1">Uncharacterized protein</fullName>
    </submittedName>
</protein>
<organism evidence="1">
    <name type="scientific">Anguilla anguilla</name>
    <name type="common">European freshwater eel</name>
    <name type="synonym">Muraena anguilla</name>
    <dbReference type="NCBI Taxonomy" id="7936"/>
    <lineage>
        <taxon>Eukaryota</taxon>
        <taxon>Metazoa</taxon>
        <taxon>Chordata</taxon>
        <taxon>Craniata</taxon>
        <taxon>Vertebrata</taxon>
        <taxon>Euteleostomi</taxon>
        <taxon>Actinopterygii</taxon>
        <taxon>Neopterygii</taxon>
        <taxon>Teleostei</taxon>
        <taxon>Anguilliformes</taxon>
        <taxon>Anguillidae</taxon>
        <taxon>Anguilla</taxon>
    </lineage>
</organism>
<accession>A0A0E9T0C4</accession>
<reference evidence="1" key="1">
    <citation type="submission" date="2014-11" db="EMBL/GenBank/DDBJ databases">
        <authorList>
            <person name="Amaro Gonzalez C."/>
        </authorList>
    </citation>
    <scope>NUCLEOTIDE SEQUENCE</scope>
</reference>
<name>A0A0E9T0C4_ANGAN</name>
<dbReference type="AlphaFoldDB" id="A0A0E9T0C4"/>
<evidence type="ECO:0000313" key="1">
    <source>
        <dbReference type="EMBL" id="JAH47069.1"/>
    </source>
</evidence>
<reference evidence="1" key="2">
    <citation type="journal article" date="2015" name="Fish Shellfish Immunol.">
        <title>Early steps in the European eel (Anguilla anguilla)-Vibrio vulnificus interaction in the gills: Role of the RtxA13 toxin.</title>
        <authorList>
            <person name="Callol A."/>
            <person name="Pajuelo D."/>
            <person name="Ebbesson L."/>
            <person name="Teles M."/>
            <person name="MacKenzie S."/>
            <person name="Amaro C."/>
        </authorList>
    </citation>
    <scope>NUCLEOTIDE SEQUENCE</scope>
</reference>
<sequence length="53" mass="6413">MDSCQITQCTQYFKLMIITAQQLQSNITSLIMLHFKCEQCKHHMKNFYHKMML</sequence>
<dbReference type="EMBL" id="GBXM01061508">
    <property type="protein sequence ID" value="JAH47069.1"/>
    <property type="molecule type" value="Transcribed_RNA"/>
</dbReference>